<keyword evidence="3" id="KW-0479">Metal-binding</keyword>
<keyword evidence="2" id="KW-0949">S-adenosyl-L-methionine</keyword>
<evidence type="ECO:0000256" key="1">
    <source>
        <dbReference type="ARBA" id="ARBA00001966"/>
    </source>
</evidence>
<evidence type="ECO:0000313" key="7">
    <source>
        <dbReference type="EMBL" id="TDQ71205.1"/>
    </source>
</evidence>
<dbReference type="Pfam" id="PF04055">
    <property type="entry name" value="Radical_SAM"/>
    <property type="match status" value="1"/>
</dbReference>
<dbReference type="InterPro" id="IPR007197">
    <property type="entry name" value="rSAM"/>
</dbReference>
<protein>
    <submittedName>
        <fullName evidence="7">Radical SAM superfamily enzyme YgiQ (UPF0313 family)</fullName>
    </submittedName>
</protein>
<dbReference type="Proteomes" id="UP000294855">
    <property type="component" value="Unassembled WGS sequence"/>
</dbReference>
<dbReference type="Gene3D" id="3.40.50.280">
    <property type="entry name" value="Cobalamin-binding domain"/>
    <property type="match status" value="1"/>
</dbReference>
<dbReference type="SFLD" id="SFLDG01082">
    <property type="entry name" value="B12-binding_domain_containing"/>
    <property type="match status" value="1"/>
</dbReference>
<dbReference type="SMART" id="SM00729">
    <property type="entry name" value="Elp3"/>
    <property type="match status" value="1"/>
</dbReference>
<name>A0A484F7W1_9EURY</name>
<dbReference type="GO" id="GO:0003824">
    <property type="term" value="F:catalytic activity"/>
    <property type="evidence" value="ECO:0007669"/>
    <property type="project" value="InterPro"/>
</dbReference>
<dbReference type="InterPro" id="IPR006638">
    <property type="entry name" value="Elp3/MiaA/NifB-like_rSAM"/>
</dbReference>
<comment type="cofactor">
    <cofactor evidence="1">
        <name>[4Fe-4S] cluster</name>
        <dbReference type="ChEBI" id="CHEBI:49883"/>
    </cofactor>
</comment>
<keyword evidence="8" id="KW-1185">Reference proteome</keyword>
<gene>
    <name evidence="7" type="ORF">C7391_0309</name>
</gene>
<dbReference type="InterPro" id="IPR034466">
    <property type="entry name" value="Methyltransferase_Class_B"/>
</dbReference>
<evidence type="ECO:0000256" key="2">
    <source>
        <dbReference type="ARBA" id="ARBA00022691"/>
    </source>
</evidence>
<dbReference type="SUPFAM" id="SSF102114">
    <property type="entry name" value="Radical SAM enzymes"/>
    <property type="match status" value="1"/>
</dbReference>
<dbReference type="PROSITE" id="PS51918">
    <property type="entry name" value="RADICAL_SAM"/>
    <property type="match status" value="1"/>
</dbReference>
<dbReference type="GO" id="GO:0046872">
    <property type="term" value="F:metal ion binding"/>
    <property type="evidence" value="ECO:0007669"/>
    <property type="project" value="UniProtKB-KW"/>
</dbReference>
<evidence type="ECO:0000256" key="5">
    <source>
        <dbReference type="ARBA" id="ARBA00023014"/>
    </source>
</evidence>
<dbReference type="Gene3D" id="3.80.30.20">
    <property type="entry name" value="tm_1862 like domain"/>
    <property type="match status" value="1"/>
</dbReference>
<dbReference type="InterPro" id="IPR051198">
    <property type="entry name" value="BchE-like"/>
</dbReference>
<evidence type="ECO:0000256" key="3">
    <source>
        <dbReference type="ARBA" id="ARBA00022723"/>
    </source>
</evidence>
<dbReference type="AlphaFoldDB" id="A0A484F7W1"/>
<keyword evidence="4" id="KW-0408">Iron</keyword>
<dbReference type="SFLD" id="SFLDG01123">
    <property type="entry name" value="methyltransferase_(Class_B)"/>
    <property type="match status" value="1"/>
</dbReference>
<evidence type="ECO:0000313" key="8">
    <source>
        <dbReference type="Proteomes" id="UP000294855"/>
    </source>
</evidence>
<dbReference type="GO" id="GO:0051539">
    <property type="term" value="F:4 iron, 4 sulfur cluster binding"/>
    <property type="evidence" value="ECO:0007669"/>
    <property type="project" value="UniProtKB-KW"/>
</dbReference>
<dbReference type="EMBL" id="SNYS01000005">
    <property type="protein sequence ID" value="TDQ71205.1"/>
    <property type="molecule type" value="Genomic_DNA"/>
</dbReference>
<dbReference type="PANTHER" id="PTHR43409">
    <property type="entry name" value="ANAEROBIC MAGNESIUM-PROTOPORPHYRIN IX MONOMETHYL ESTER CYCLASE-RELATED"/>
    <property type="match status" value="1"/>
</dbReference>
<dbReference type="CDD" id="cd01335">
    <property type="entry name" value="Radical_SAM"/>
    <property type="match status" value="1"/>
</dbReference>
<feature type="domain" description="Radical SAM core" evidence="6">
    <location>
        <begin position="288"/>
        <end position="530"/>
    </location>
</feature>
<evidence type="ECO:0000256" key="4">
    <source>
        <dbReference type="ARBA" id="ARBA00023004"/>
    </source>
</evidence>
<dbReference type="SFLD" id="SFLDS00029">
    <property type="entry name" value="Radical_SAM"/>
    <property type="match status" value="1"/>
</dbReference>
<reference evidence="7 8" key="1">
    <citation type="submission" date="2019-03" db="EMBL/GenBank/DDBJ databases">
        <title>Genomic Encyclopedia of Type Strains, Phase IV (KMG-IV): sequencing the most valuable type-strain genomes for metagenomic binning, comparative biology and taxonomic classification.</title>
        <authorList>
            <person name="Goeker M."/>
        </authorList>
    </citation>
    <scope>NUCLEOTIDE SEQUENCE [LARGE SCALE GENOMIC DNA]</scope>
    <source>
        <strain evidence="7 8">DSM 13328</strain>
    </source>
</reference>
<proteinExistence type="predicted"/>
<comment type="caution">
    <text evidence="7">The sequence shown here is derived from an EMBL/GenBank/DDBJ whole genome shotgun (WGS) entry which is preliminary data.</text>
</comment>
<sequence>MKFFGLEFVITENINKPNAFYEFVWNLEKQRFLILGKLKNYNYTIFLSRLVWSFFKVSVTGVMATESRCNHCTKVLTMPYFKNQQQTRRNALHFAKCLDVKNERNETNRFEQPLKIGLFDCGYKKHLELNEPLGIETLYSSMKNEFGNQIEIDMRFSLLEEMPDKINRYDMIMLSGNIEDQGMMLKYITMAKESGTFIVVGGVYPTLSAETLLKKHNDLVCVIGEGEIAVNQIILALLDGKDIFSEPEKINNIAYMSPDGTVKYTQRKMLDLSTVDYLPERKYTKQICDANGLVRMETSRGCDWNRCSFCMVKWKYGSEKRRVFPLKKVFQEIVNLSEQGVRRIYFTDEDFVSGDETRLSNFIKGIKEMKSSGEIAEEMEFFASTSVMYILDKEEILPDLKSIGFVGLFLGVESGSKTQLIRYKKGVTPEKNLRAIEKLKSNGLLAEIGFIFFDPKMTAEELKENIDFVTRNEIADTTSRLAKRIRIIPHTEYCENMNLDEMNIDENSLSIPYEFEDKEIGKIANEIEEEFENISDDTYKEQAMMRTGEFIKMENLNKQRMGEIEMIKQRADILNEK</sequence>
<accession>A0A484F7W1</accession>
<dbReference type="InterPro" id="IPR058240">
    <property type="entry name" value="rSAM_sf"/>
</dbReference>
<dbReference type="InterPro" id="IPR023404">
    <property type="entry name" value="rSAM_horseshoe"/>
</dbReference>
<keyword evidence="5" id="KW-0411">Iron-sulfur</keyword>
<organism evidence="7 8">
    <name type="scientific">Methanimicrococcus blatticola</name>
    <dbReference type="NCBI Taxonomy" id="91560"/>
    <lineage>
        <taxon>Archaea</taxon>
        <taxon>Methanobacteriati</taxon>
        <taxon>Methanobacteriota</taxon>
        <taxon>Stenosarchaea group</taxon>
        <taxon>Methanomicrobia</taxon>
        <taxon>Methanosarcinales</taxon>
        <taxon>Methanosarcinaceae</taxon>
        <taxon>Methanimicrococcus</taxon>
    </lineage>
</organism>
<evidence type="ECO:0000259" key="6">
    <source>
        <dbReference type="PROSITE" id="PS51918"/>
    </source>
</evidence>